<dbReference type="PROSITE" id="PS50846">
    <property type="entry name" value="HMA_2"/>
    <property type="match status" value="1"/>
</dbReference>
<dbReference type="Proteomes" id="UP000320314">
    <property type="component" value="Unassembled WGS sequence"/>
</dbReference>
<reference evidence="3 4" key="1">
    <citation type="submission" date="2019-06" db="EMBL/GenBank/DDBJ databases">
        <authorList>
            <person name="Li M."/>
        </authorList>
    </citation>
    <scope>NUCLEOTIDE SEQUENCE [LARGE SCALE GENOMIC DNA]</scope>
    <source>
        <strain evidence="3 4">BGMRC6574</strain>
    </source>
</reference>
<name>A0A506UFN9_9HYPH</name>
<dbReference type="InterPro" id="IPR036163">
    <property type="entry name" value="HMA_dom_sf"/>
</dbReference>
<dbReference type="RefSeq" id="WP_141165510.1">
    <property type="nucleotide sequence ID" value="NZ_VHLH01000003.1"/>
</dbReference>
<dbReference type="EMBL" id="VHLH01000003">
    <property type="protein sequence ID" value="TPW31914.1"/>
    <property type="molecule type" value="Genomic_DNA"/>
</dbReference>
<dbReference type="SUPFAM" id="SSF55008">
    <property type="entry name" value="HMA, heavy metal-associated domain"/>
    <property type="match status" value="1"/>
</dbReference>
<evidence type="ECO:0000313" key="3">
    <source>
        <dbReference type="EMBL" id="TPW31914.1"/>
    </source>
</evidence>
<dbReference type="InterPro" id="IPR017969">
    <property type="entry name" value="Heavy-metal-associated_CS"/>
</dbReference>
<keyword evidence="1" id="KW-0479">Metal-binding</keyword>
<organism evidence="3 4">
    <name type="scientific">Pararhizobium mangrovi</name>
    <dbReference type="NCBI Taxonomy" id="2590452"/>
    <lineage>
        <taxon>Bacteria</taxon>
        <taxon>Pseudomonadati</taxon>
        <taxon>Pseudomonadota</taxon>
        <taxon>Alphaproteobacteria</taxon>
        <taxon>Hyphomicrobiales</taxon>
        <taxon>Rhizobiaceae</taxon>
        <taxon>Rhizobium/Agrobacterium group</taxon>
        <taxon>Pararhizobium</taxon>
    </lineage>
</organism>
<dbReference type="GO" id="GO:0046872">
    <property type="term" value="F:metal ion binding"/>
    <property type="evidence" value="ECO:0007669"/>
    <property type="project" value="UniProtKB-KW"/>
</dbReference>
<evidence type="ECO:0000259" key="2">
    <source>
        <dbReference type="PROSITE" id="PS50846"/>
    </source>
</evidence>
<dbReference type="AlphaFoldDB" id="A0A506UFN9"/>
<proteinExistence type="predicted"/>
<feature type="domain" description="HMA" evidence="2">
    <location>
        <begin position="1"/>
        <end position="63"/>
    </location>
</feature>
<dbReference type="OrthoDB" id="9801832at2"/>
<evidence type="ECO:0000313" key="4">
    <source>
        <dbReference type="Proteomes" id="UP000320314"/>
    </source>
</evidence>
<dbReference type="Pfam" id="PF00403">
    <property type="entry name" value="HMA"/>
    <property type="match status" value="1"/>
</dbReference>
<sequence>MQTYRVPDMSCGHCVSAIEKAVHEVDPAAKVTADLKAGTVAVDSEADDTRLRAAMSEAGYESERLAT</sequence>
<keyword evidence="4" id="KW-1185">Reference proteome</keyword>
<dbReference type="CDD" id="cd00371">
    <property type="entry name" value="HMA"/>
    <property type="match status" value="1"/>
</dbReference>
<gene>
    <name evidence="3" type="ORF">FJU11_02855</name>
</gene>
<comment type="caution">
    <text evidence="3">The sequence shown here is derived from an EMBL/GenBank/DDBJ whole genome shotgun (WGS) entry which is preliminary data.</text>
</comment>
<evidence type="ECO:0000256" key="1">
    <source>
        <dbReference type="ARBA" id="ARBA00022723"/>
    </source>
</evidence>
<dbReference type="Gene3D" id="3.30.70.100">
    <property type="match status" value="1"/>
</dbReference>
<dbReference type="InterPro" id="IPR006121">
    <property type="entry name" value="HMA_dom"/>
</dbReference>
<dbReference type="PROSITE" id="PS01047">
    <property type="entry name" value="HMA_1"/>
    <property type="match status" value="1"/>
</dbReference>
<protein>
    <submittedName>
        <fullName evidence="3">Heavy-metal-associated domain-containing protein</fullName>
    </submittedName>
</protein>
<accession>A0A506UFN9</accession>